<evidence type="ECO:0000313" key="1">
    <source>
        <dbReference type="EMBL" id="TMS35760.1"/>
    </source>
</evidence>
<name>A0A4U8UR24_STECR</name>
<reference evidence="1 2" key="1">
    <citation type="journal article" date="2015" name="Genome Biol.">
        <title>Comparative genomics of Steinernema reveals deeply conserved gene regulatory networks.</title>
        <authorList>
            <person name="Dillman A.R."/>
            <person name="Macchietto M."/>
            <person name="Porter C.F."/>
            <person name="Rogers A."/>
            <person name="Williams B."/>
            <person name="Antoshechkin I."/>
            <person name="Lee M.M."/>
            <person name="Goodwin Z."/>
            <person name="Lu X."/>
            <person name="Lewis E.E."/>
            <person name="Goodrich-Blair H."/>
            <person name="Stock S.P."/>
            <person name="Adams B.J."/>
            <person name="Sternberg P.W."/>
            <person name="Mortazavi A."/>
        </authorList>
    </citation>
    <scope>NUCLEOTIDE SEQUENCE [LARGE SCALE GENOMIC DNA]</scope>
    <source>
        <strain evidence="1 2">ALL</strain>
    </source>
</reference>
<gene>
    <name evidence="1" type="ORF">L596_003085</name>
</gene>
<dbReference type="EMBL" id="AZBU02000001">
    <property type="protein sequence ID" value="TMS35760.1"/>
    <property type="molecule type" value="Genomic_DNA"/>
</dbReference>
<dbReference type="AlphaFoldDB" id="A0A4U8UR24"/>
<sequence>MMRFEKEQQTGIFIVKRWKTFSWIQKLSHIPRNLSARQPKKPLFCEEEVVSVVVENLEKLGNTEHLN</sequence>
<keyword evidence="2" id="KW-1185">Reference proteome</keyword>
<dbReference type="Proteomes" id="UP000298663">
    <property type="component" value="Unassembled WGS sequence"/>
</dbReference>
<evidence type="ECO:0000313" key="2">
    <source>
        <dbReference type="Proteomes" id="UP000298663"/>
    </source>
</evidence>
<accession>A0A4U8UR24</accession>
<organism evidence="1 2">
    <name type="scientific">Steinernema carpocapsae</name>
    <name type="common">Entomopathogenic nematode</name>
    <dbReference type="NCBI Taxonomy" id="34508"/>
    <lineage>
        <taxon>Eukaryota</taxon>
        <taxon>Metazoa</taxon>
        <taxon>Ecdysozoa</taxon>
        <taxon>Nematoda</taxon>
        <taxon>Chromadorea</taxon>
        <taxon>Rhabditida</taxon>
        <taxon>Tylenchina</taxon>
        <taxon>Panagrolaimomorpha</taxon>
        <taxon>Strongyloidoidea</taxon>
        <taxon>Steinernematidae</taxon>
        <taxon>Steinernema</taxon>
    </lineage>
</organism>
<comment type="caution">
    <text evidence="1">The sequence shown here is derived from an EMBL/GenBank/DDBJ whole genome shotgun (WGS) entry which is preliminary data.</text>
</comment>
<reference evidence="1 2" key="2">
    <citation type="journal article" date="2019" name="G3 (Bethesda)">
        <title>Hybrid Assembly of the Genome of the Entomopathogenic Nematode Steinernema carpocapsae Identifies the X-Chromosome.</title>
        <authorList>
            <person name="Serra L."/>
            <person name="Macchietto M."/>
            <person name="Macias-Munoz A."/>
            <person name="McGill C.J."/>
            <person name="Rodriguez I.M."/>
            <person name="Rodriguez B."/>
            <person name="Murad R."/>
            <person name="Mortazavi A."/>
        </authorList>
    </citation>
    <scope>NUCLEOTIDE SEQUENCE [LARGE SCALE GENOMIC DNA]</scope>
    <source>
        <strain evidence="1 2">ALL</strain>
    </source>
</reference>
<proteinExistence type="predicted"/>
<protein>
    <submittedName>
        <fullName evidence="1">Uncharacterized protein</fullName>
    </submittedName>
</protein>